<evidence type="ECO:0000313" key="2">
    <source>
        <dbReference type="Proteomes" id="UP000821845"/>
    </source>
</evidence>
<proteinExistence type="predicted"/>
<evidence type="ECO:0000313" key="1">
    <source>
        <dbReference type="EMBL" id="KAH6928142.1"/>
    </source>
</evidence>
<sequence>MHTRTPGTYTRATVMHRFNPDTLHALYARLNDDFEQMWLCPANVLVEVPSQKAWNQVITNSRYEKQLKVAQWAPGIDENLGHPAPSWAEPPC</sequence>
<keyword evidence="2" id="KW-1185">Reference proteome</keyword>
<protein>
    <submittedName>
        <fullName evidence="1">Uncharacterized protein</fullName>
    </submittedName>
</protein>
<accession>A0ACB7RYY3</accession>
<name>A0ACB7RYY3_HYAAI</name>
<dbReference type="Proteomes" id="UP000821845">
    <property type="component" value="Chromosome 6"/>
</dbReference>
<comment type="caution">
    <text evidence="1">The sequence shown here is derived from an EMBL/GenBank/DDBJ whole genome shotgun (WGS) entry which is preliminary data.</text>
</comment>
<reference evidence="1" key="1">
    <citation type="submission" date="2020-05" db="EMBL/GenBank/DDBJ databases">
        <title>Large-scale comparative analyses of tick genomes elucidate their genetic diversity and vector capacities.</title>
        <authorList>
            <person name="Jia N."/>
            <person name="Wang J."/>
            <person name="Shi W."/>
            <person name="Du L."/>
            <person name="Sun Y."/>
            <person name="Zhan W."/>
            <person name="Jiang J."/>
            <person name="Wang Q."/>
            <person name="Zhang B."/>
            <person name="Ji P."/>
            <person name="Sakyi L.B."/>
            <person name="Cui X."/>
            <person name="Yuan T."/>
            <person name="Jiang B."/>
            <person name="Yang W."/>
            <person name="Lam T.T.-Y."/>
            <person name="Chang Q."/>
            <person name="Ding S."/>
            <person name="Wang X."/>
            <person name="Zhu J."/>
            <person name="Ruan X."/>
            <person name="Zhao L."/>
            <person name="Wei J."/>
            <person name="Que T."/>
            <person name="Du C."/>
            <person name="Cheng J."/>
            <person name="Dai P."/>
            <person name="Han X."/>
            <person name="Huang E."/>
            <person name="Gao Y."/>
            <person name="Liu J."/>
            <person name="Shao H."/>
            <person name="Ye R."/>
            <person name="Li L."/>
            <person name="Wei W."/>
            <person name="Wang X."/>
            <person name="Wang C."/>
            <person name="Yang T."/>
            <person name="Huo Q."/>
            <person name="Li W."/>
            <person name="Guo W."/>
            <person name="Chen H."/>
            <person name="Zhou L."/>
            <person name="Ni X."/>
            <person name="Tian J."/>
            <person name="Zhou Y."/>
            <person name="Sheng Y."/>
            <person name="Liu T."/>
            <person name="Pan Y."/>
            <person name="Xia L."/>
            <person name="Li J."/>
            <person name="Zhao F."/>
            <person name="Cao W."/>
        </authorList>
    </citation>
    <scope>NUCLEOTIDE SEQUENCE</scope>
    <source>
        <strain evidence="1">Hyas-2018</strain>
    </source>
</reference>
<gene>
    <name evidence="1" type="ORF">HPB50_012171</name>
</gene>
<dbReference type="EMBL" id="CM023486">
    <property type="protein sequence ID" value="KAH6928142.1"/>
    <property type="molecule type" value="Genomic_DNA"/>
</dbReference>
<organism evidence="1 2">
    <name type="scientific">Hyalomma asiaticum</name>
    <name type="common">Tick</name>
    <dbReference type="NCBI Taxonomy" id="266040"/>
    <lineage>
        <taxon>Eukaryota</taxon>
        <taxon>Metazoa</taxon>
        <taxon>Ecdysozoa</taxon>
        <taxon>Arthropoda</taxon>
        <taxon>Chelicerata</taxon>
        <taxon>Arachnida</taxon>
        <taxon>Acari</taxon>
        <taxon>Parasitiformes</taxon>
        <taxon>Ixodida</taxon>
        <taxon>Ixodoidea</taxon>
        <taxon>Ixodidae</taxon>
        <taxon>Hyalomminae</taxon>
        <taxon>Hyalomma</taxon>
    </lineage>
</organism>